<dbReference type="AlphaFoldDB" id="A0AAX2QBD6"/>
<reference evidence="1 2" key="1">
    <citation type="submission" date="2019-03" db="EMBL/GenBank/DDBJ databases">
        <title>Genomic Encyclopedia of Type Strains, Phase IV (KMG-V): Genome sequencing to study the core and pangenomes of soil and plant-associated prokaryotes.</title>
        <authorList>
            <person name="Whitman W."/>
        </authorList>
    </citation>
    <scope>NUCLEOTIDE SEQUENCE [LARGE SCALE GENOMIC DNA]</scope>
    <source>
        <strain evidence="1 2">FB403</strain>
    </source>
</reference>
<dbReference type="EMBL" id="SMBI01000023">
    <property type="protein sequence ID" value="TCU14224.1"/>
    <property type="molecule type" value="Genomic_DNA"/>
</dbReference>
<gene>
    <name evidence="1" type="ORF">EV131_12341</name>
</gene>
<evidence type="ECO:0000313" key="2">
    <source>
        <dbReference type="Proteomes" id="UP000295021"/>
    </source>
</evidence>
<comment type="caution">
    <text evidence="1">The sequence shown here is derived from an EMBL/GenBank/DDBJ whole genome shotgun (WGS) entry which is preliminary data.</text>
</comment>
<proteinExistence type="predicted"/>
<sequence>MIAAQMEEVLPLLGEMVQAATEGASTPSVKVWDKAICDSLQIGSGLKQFYDFFVRALHVGGAHHERTLIGWPCL</sequence>
<organism evidence="1 2">
    <name type="scientific">Rhizobium laguerreae</name>
    <dbReference type="NCBI Taxonomy" id="1076926"/>
    <lineage>
        <taxon>Bacteria</taxon>
        <taxon>Pseudomonadati</taxon>
        <taxon>Pseudomonadota</taxon>
        <taxon>Alphaproteobacteria</taxon>
        <taxon>Hyphomicrobiales</taxon>
        <taxon>Rhizobiaceae</taxon>
        <taxon>Rhizobium/Agrobacterium group</taxon>
        <taxon>Rhizobium</taxon>
    </lineage>
</organism>
<evidence type="ECO:0000313" key="1">
    <source>
        <dbReference type="EMBL" id="TCU14224.1"/>
    </source>
</evidence>
<protein>
    <submittedName>
        <fullName evidence="1">Uncharacterized protein</fullName>
    </submittedName>
</protein>
<dbReference type="Proteomes" id="UP000295021">
    <property type="component" value="Unassembled WGS sequence"/>
</dbReference>
<accession>A0AAX2QBD6</accession>
<name>A0AAX2QBD6_9HYPH</name>